<sequence>MVCRTRLFVTHRPGRRGVRRGGHRHRPRPLPARPPPDRMTDTTMNETHLTEAMSLRRKPARPTTVRSTYRLQLRPDALTFTEARAIAEYLQQLGISHLYLSPILTAARGSTHGYDVTDPTTVAAALGGPLGLKALADEVRSRGMGLIVDLVPNHVGVADPRQNPWWWDVLRNGKESAFAHYFDIDWSPGNGAGGRLALPVLQGENDPAALTVDRSGPEPMLALHDLRFPIAPGTDGDNALRIHDKQHYRLVSWKAGVCTYRRFFAVSSLAAIRQEDPEVFDITHRELAAWCEHDLIDGVRIDHPDGLSYPATYLARLRRIIGPHRLLLVEKILANREPLDATLPVDGTTGYDALADVGGVLIDPAGEQTLTELSRRFAGHGSDRAWIGETEHRIKRAVAENLLAPEIRRLVAAIKRDAGAESFDTMALTNATIEVLAFMPVYRVDYAPLAGMTGAVIAEVEKRNSELTAPLSVLVAALAAEGETAMRFSQVCGAITAKSVEDTMFYQAARLVSLQEVGGNPARFGHSLNEFHLANSERAQRWPATMTTLSTHDTKRGEDVRARIGVLSQVAETWARAVESWHETLPSPDGATSLFLLQNMFGVWPADGRPASSVPGLRERLHMFAEKAIREAGVHTSWEEPDSEFESAVHAWLDAVIDGPVGIEIGDLVHELAPHAWSDALAQKLLQLCGPGIPDIYQGCELWEDSLVDPDNRRPVDFAARAGLLQSLTGTPALDTTGAAKMWIVAYALWLRRERPDCFVGGSYLPLFASGEHAGRLVAYARGRVGSEPEVLVAATRHSVGLGESGWGDTTLDLPEGNWTDRLTGHTFQGRARLEKLFARLPVALLVR</sequence>
<dbReference type="GO" id="GO:0030980">
    <property type="term" value="P:alpha-glucan catabolic process"/>
    <property type="evidence" value="ECO:0007669"/>
    <property type="project" value="TreeGrafter"/>
</dbReference>
<dbReference type="PANTHER" id="PTHR10357:SF216">
    <property type="entry name" value="MALTOOLIGOSYL TREHALOSE SYNTHASE-RELATED"/>
    <property type="match status" value="1"/>
</dbReference>
<keyword evidence="4" id="KW-1185">Reference proteome</keyword>
<reference evidence="3 4" key="1">
    <citation type="journal article" date="2019" name="ACS Chem. Biol.">
        <title>Identification and Mobilization of a Cryptic Antibiotic Biosynthesis Gene Locus from a Human-Pathogenic Nocardia Isolate.</title>
        <authorList>
            <person name="Herisse M."/>
            <person name="Ishida K."/>
            <person name="Porter J.L."/>
            <person name="Howden B."/>
            <person name="Hertweck C."/>
            <person name="Stinear T.P."/>
            <person name="Pidot S.J."/>
        </authorList>
    </citation>
    <scope>NUCLEOTIDE SEQUENCE [LARGE SCALE GENOMIC DNA]</scope>
    <source>
        <strain evidence="3 4">AUSMDU00012717</strain>
    </source>
</reference>
<accession>A0A6G9YD62</accession>
<gene>
    <name evidence="3" type="primary">treY</name>
    <name evidence="3" type="ORF">F5544_15625</name>
</gene>
<feature type="region of interest" description="Disordered" evidence="1">
    <location>
        <begin position="14"/>
        <end position="41"/>
    </location>
</feature>
<proteinExistence type="predicted"/>
<evidence type="ECO:0000259" key="2">
    <source>
        <dbReference type="SMART" id="SM00642"/>
    </source>
</evidence>
<dbReference type="EMBL" id="CP046172">
    <property type="protein sequence ID" value="QIS11007.1"/>
    <property type="molecule type" value="Genomic_DNA"/>
</dbReference>
<dbReference type="GO" id="GO:0047470">
    <property type="term" value="F:(1,4)-alpha-D-glucan 1-alpha-D-glucosylmutase activity"/>
    <property type="evidence" value="ECO:0007669"/>
    <property type="project" value="TreeGrafter"/>
</dbReference>
<dbReference type="InterPro" id="IPR012767">
    <property type="entry name" value="Trehalose_TreY"/>
</dbReference>
<dbReference type="Gene3D" id="1.10.10.470">
    <property type="entry name" value="Maltooligosyl trehalose synthase, domain 4"/>
    <property type="match status" value="1"/>
</dbReference>
<evidence type="ECO:0000313" key="3">
    <source>
        <dbReference type="EMBL" id="QIS11007.1"/>
    </source>
</evidence>
<dbReference type="InterPro" id="IPR017853">
    <property type="entry name" value="GH"/>
</dbReference>
<dbReference type="NCBIfam" id="TIGR02401">
    <property type="entry name" value="trehalose_TreY"/>
    <property type="match status" value="1"/>
</dbReference>
<dbReference type="SMART" id="SM00642">
    <property type="entry name" value="Aamy"/>
    <property type="match status" value="1"/>
</dbReference>
<dbReference type="Gene3D" id="1.10.150.200">
    <property type="entry name" value="Maltooligosyl trehalose synthase, domain 3"/>
    <property type="match status" value="1"/>
</dbReference>
<dbReference type="AlphaFoldDB" id="A0A6G9YD62"/>
<dbReference type="KEGG" id="nah:F5544_15625"/>
<name>A0A6G9YD62_9NOCA</name>
<feature type="domain" description="Glycosyl hydrolase family 13 catalytic" evidence="2">
    <location>
        <begin position="72"/>
        <end position="420"/>
    </location>
</feature>
<dbReference type="Proteomes" id="UP000503540">
    <property type="component" value="Chromosome"/>
</dbReference>
<feature type="compositionally biased region" description="Basic residues" evidence="1">
    <location>
        <begin position="14"/>
        <end position="28"/>
    </location>
</feature>
<evidence type="ECO:0000256" key="1">
    <source>
        <dbReference type="SAM" id="MobiDB-lite"/>
    </source>
</evidence>
<dbReference type="Gene3D" id="3.20.20.80">
    <property type="entry name" value="Glycosidases"/>
    <property type="match status" value="1"/>
</dbReference>
<dbReference type="Pfam" id="PF00128">
    <property type="entry name" value="Alpha-amylase"/>
    <property type="match status" value="1"/>
</dbReference>
<dbReference type="Gene3D" id="3.30.1590.10">
    <property type="entry name" value="Maltooligosyl trehalose synthase, domain 2"/>
    <property type="match status" value="1"/>
</dbReference>
<protein>
    <submittedName>
        <fullName evidence="3">Malto-oligosyltrehalose synthase</fullName>
    </submittedName>
</protein>
<dbReference type="SUPFAM" id="SSF51445">
    <property type="entry name" value="(Trans)glycosidases"/>
    <property type="match status" value="1"/>
</dbReference>
<dbReference type="InterPro" id="IPR006047">
    <property type="entry name" value="GH13_cat_dom"/>
</dbReference>
<dbReference type="InterPro" id="IPR013797">
    <property type="entry name" value="Maltooligo_trehalose_synth_4"/>
</dbReference>
<evidence type="ECO:0000313" key="4">
    <source>
        <dbReference type="Proteomes" id="UP000503540"/>
    </source>
</evidence>
<dbReference type="GO" id="GO:0005992">
    <property type="term" value="P:trehalose biosynthetic process"/>
    <property type="evidence" value="ECO:0007669"/>
    <property type="project" value="TreeGrafter"/>
</dbReference>
<dbReference type="PANTHER" id="PTHR10357">
    <property type="entry name" value="ALPHA-AMYLASE FAMILY MEMBER"/>
    <property type="match status" value="1"/>
</dbReference>
<dbReference type="CDD" id="cd11336">
    <property type="entry name" value="AmyAc_MTSase"/>
    <property type="match status" value="1"/>
</dbReference>
<organism evidence="3 4">
    <name type="scientific">Nocardia arthritidis</name>
    <dbReference type="NCBI Taxonomy" id="228602"/>
    <lineage>
        <taxon>Bacteria</taxon>
        <taxon>Bacillati</taxon>
        <taxon>Actinomycetota</taxon>
        <taxon>Actinomycetes</taxon>
        <taxon>Mycobacteriales</taxon>
        <taxon>Nocardiaceae</taxon>
        <taxon>Nocardia</taxon>
    </lineage>
</organism>